<feature type="compositionally biased region" description="Low complexity" evidence="3">
    <location>
        <begin position="81"/>
        <end position="100"/>
    </location>
</feature>
<dbReference type="EMBL" id="JANBQB010002187">
    <property type="protein sequence ID" value="KAJ1968147.1"/>
    <property type="molecule type" value="Genomic_DNA"/>
</dbReference>
<dbReference type="GO" id="GO:0005524">
    <property type="term" value="F:ATP binding"/>
    <property type="evidence" value="ECO:0007669"/>
    <property type="project" value="InterPro"/>
</dbReference>
<dbReference type="PANTHER" id="PTHR11528">
    <property type="entry name" value="HEAT SHOCK PROTEIN 90 FAMILY MEMBER"/>
    <property type="match status" value="1"/>
</dbReference>
<dbReference type="Proteomes" id="UP001151582">
    <property type="component" value="Unassembled WGS sequence"/>
</dbReference>
<evidence type="ECO:0000313" key="4">
    <source>
        <dbReference type="EMBL" id="KAJ1968147.1"/>
    </source>
</evidence>
<dbReference type="Gene3D" id="1.20.120.790">
    <property type="entry name" value="Heat shock protein 90, C-terminal domain"/>
    <property type="match status" value="1"/>
</dbReference>
<sequence>MVEGQDAIFYMQASNRKTAEDNAYLEAFKRRNVEVMLLFDNFDPIVFSQLNKIRNHALVSIDSAEAEKKLKSIPLAKDATAGKDSSAASATDATSKGSAKGSESATQLPALTKEDLQGLHTWLLSTLGARVKDIKVSERLVSHPAVVLGHQDRATRQLLRAMQERSSGSGSGFPVMPEVVSLEINPTHPVIVGLYHLKGTNSQLAKAVAEQVLDNALLSAGALNDPLDMVPRLNQILQATVQTTAASSSTPSLEDATQPEKPADIPVVEGEKV</sequence>
<evidence type="ECO:0000256" key="3">
    <source>
        <dbReference type="SAM" id="MobiDB-lite"/>
    </source>
</evidence>
<keyword evidence="2" id="KW-0143">Chaperone</keyword>
<name>A0A9W8ASL3_9FUNG</name>
<dbReference type="SUPFAM" id="SSF54211">
    <property type="entry name" value="Ribosomal protein S5 domain 2-like"/>
    <property type="match status" value="1"/>
</dbReference>
<dbReference type="Gene3D" id="3.40.50.11260">
    <property type="match status" value="1"/>
</dbReference>
<comment type="caution">
    <text evidence="4">The sequence shown here is derived from an EMBL/GenBank/DDBJ whole genome shotgun (WGS) entry which is preliminary data.</text>
</comment>
<dbReference type="GO" id="GO:0140662">
    <property type="term" value="F:ATP-dependent protein folding chaperone"/>
    <property type="evidence" value="ECO:0007669"/>
    <property type="project" value="InterPro"/>
</dbReference>
<dbReference type="GO" id="GO:0051082">
    <property type="term" value="F:unfolded protein binding"/>
    <property type="evidence" value="ECO:0007669"/>
    <property type="project" value="InterPro"/>
</dbReference>
<dbReference type="OrthoDB" id="28737at2759"/>
<comment type="similarity">
    <text evidence="1">Belongs to the heat shock protein 90 family.</text>
</comment>
<dbReference type="GO" id="GO:0016887">
    <property type="term" value="F:ATP hydrolysis activity"/>
    <property type="evidence" value="ECO:0007669"/>
    <property type="project" value="InterPro"/>
</dbReference>
<dbReference type="SUPFAM" id="SSF110942">
    <property type="entry name" value="HSP90 C-terminal domain"/>
    <property type="match status" value="1"/>
</dbReference>
<dbReference type="AlphaFoldDB" id="A0A9W8ASL3"/>
<evidence type="ECO:0000256" key="1">
    <source>
        <dbReference type="ARBA" id="ARBA00008239"/>
    </source>
</evidence>
<gene>
    <name evidence="4" type="ORF">H4R34_006309</name>
</gene>
<accession>A0A9W8ASL3</accession>
<protein>
    <recommendedName>
        <fullName evidence="6">Hsp90 protein-domain-containing protein</fullName>
    </recommendedName>
</protein>
<reference evidence="4" key="1">
    <citation type="submission" date="2022-07" db="EMBL/GenBank/DDBJ databases">
        <title>Phylogenomic reconstructions and comparative analyses of Kickxellomycotina fungi.</title>
        <authorList>
            <person name="Reynolds N.K."/>
            <person name="Stajich J.E."/>
            <person name="Barry K."/>
            <person name="Grigoriev I.V."/>
            <person name="Crous P."/>
            <person name="Smith M.E."/>
        </authorList>
    </citation>
    <scope>NUCLEOTIDE SEQUENCE</scope>
    <source>
        <strain evidence="4">RSA 567</strain>
    </source>
</reference>
<proteinExistence type="inferred from homology"/>
<dbReference type="Pfam" id="PF00183">
    <property type="entry name" value="HSP90"/>
    <property type="match status" value="1"/>
</dbReference>
<feature type="region of interest" description="Disordered" evidence="3">
    <location>
        <begin position="81"/>
        <end position="106"/>
    </location>
</feature>
<evidence type="ECO:0000313" key="5">
    <source>
        <dbReference type="Proteomes" id="UP001151582"/>
    </source>
</evidence>
<dbReference type="InterPro" id="IPR037196">
    <property type="entry name" value="HSP90_C"/>
</dbReference>
<dbReference type="InterPro" id="IPR020568">
    <property type="entry name" value="Ribosomal_Su5_D2-typ_SF"/>
</dbReference>
<dbReference type="InterPro" id="IPR001404">
    <property type="entry name" value="Hsp90_fam"/>
</dbReference>
<evidence type="ECO:0008006" key="6">
    <source>
        <dbReference type="Google" id="ProtNLM"/>
    </source>
</evidence>
<keyword evidence="5" id="KW-1185">Reference proteome</keyword>
<evidence type="ECO:0000256" key="2">
    <source>
        <dbReference type="ARBA" id="ARBA00023186"/>
    </source>
</evidence>
<organism evidence="4 5">
    <name type="scientific">Dimargaris verticillata</name>
    <dbReference type="NCBI Taxonomy" id="2761393"/>
    <lineage>
        <taxon>Eukaryota</taxon>
        <taxon>Fungi</taxon>
        <taxon>Fungi incertae sedis</taxon>
        <taxon>Zoopagomycota</taxon>
        <taxon>Kickxellomycotina</taxon>
        <taxon>Dimargaritomycetes</taxon>
        <taxon>Dimargaritales</taxon>
        <taxon>Dimargaritaceae</taxon>
        <taxon>Dimargaris</taxon>
    </lineage>
</organism>
<feature type="region of interest" description="Disordered" evidence="3">
    <location>
        <begin position="244"/>
        <end position="273"/>
    </location>
</feature>